<dbReference type="InterPro" id="IPR029068">
    <property type="entry name" value="Glyas_Bleomycin-R_OHBP_Dase"/>
</dbReference>
<dbReference type="SUPFAM" id="SSF54593">
    <property type="entry name" value="Glyoxalase/Bleomycin resistance protein/Dihydroxybiphenyl dioxygenase"/>
    <property type="match status" value="1"/>
</dbReference>
<dbReference type="Gene3D" id="3.10.180.10">
    <property type="entry name" value="2,3-Dihydroxybiphenyl 1,2-Dioxygenase, domain 1"/>
    <property type="match status" value="1"/>
</dbReference>
<name>A0A846TKC1_9BACI</name>
<accession>A0A846TKC1</accession>
<dbReference type="EMBL" id="JAAVUM010000002">
    <property type="protein sequence ID" value="NKE04485.1"/>
    <property type="molecule type" value="Genomic_DNA"/>
</dbReference>
<feature type="domain" description="VOC" evidence="2">
    <location>
        <begin position="8"/>
        <end position="122"/>
    </location>
</feature>
<evidence type="ECO:0000256" key="1">
    <source>
        <dbReference type="ARBA" id="ARBA00022723"/>
    </source>
</evidence>
<protein>
    <submittedName>
        <fullName evidence="3">VOC family protein</fullName>
    </submittedName>
</protein>
<dbReference type="GO" id="GO:0004462">
    <property type="term" value="F:lactoylglutathione lyase activity"/>
    <property type="evidence" value="ECO:0007669"/>
    <property type="project" value="InterPro"/>
</dbReference>
<dbReference type="PROSITE" id="PS00934">
    <property type="entry name" value="GLYOXALASE_I_1"/>
    <property type="match status" value="1"/>
</dbReference>
<dbReference type="RefSeq" id="WP_167831007.1">
    <property type="nucleotide sequence ID" value="NZ_JAAVUM010000002.1"/>
</dbReference>
<evidence type="ECO:0000259" key="2">
    <source>
        <dbReference type="PROSITE" id="PS51819"/>
    </source>
</evidence>
<dbReference type="Pfam" id="PF00903">
    <property type="entry name" value="Glyoxalase"/>
    <property type="match status" value="1"/>
</dbReference>
<organism evidence="3 4">
    <name type="scientific">Mesobacillus selenatarsenatis</name>
    <dbReference type="NCBI Taxonomy" id="388741"/>
    <lineage>
        <taxon>Bacteria</taxon>
        <taxon>Bacillati</taxon>
        <taxon>Bacillota</taxon>
        <taxon>Bacilli</taxon>
        <taxon>Bacillales</taxon>
        <taxon>Bacillaceae</taxon>
        <taxon>Mesobacillus</taxon>
    </lineage>
</organism>
<dbReference type="PROSITE" id="PS51819">
    <property type="entry name" value="VOC"/>
    <property type="match status" value="1"/>
</dbReference>
<comment type="caution">
    <text evidence="3">The sequence shown here is derived from an EMBL/GenBank/DDBJ whole genome shotgun (WGS) entry which is preliminary data.</text>
</comment>
<sequence>MHSNPIQKVGQIGIPVKNIERATAFYQEELGLPLLFNTDTMAFFDCEGVRLLLTLPENEQFAHPSSVIYFQVADIKEKYEELLSNRIQFIGEPHVVAKIGDTETWMVFFKDSEENTHAFISEVSV</sequence>
<dbReference type="GO" id="GO:0046872">
    <property type="term" value="F:metal ion binding"/>
    <property type="evidence" value="ECO:0007669"/>
    <property type="project" value="UniProtKB-KW"/>
</dbReference>
<evidence type="ECO:0000313" key="3">
    <source>
        <dbReference type="EMBL" id="NKE04485.1"/>
    </source>
</evidence>
<dbReference type="Proteomes" id="UP000587942">
    <property type="component" value="Unassembled WGS sequence"/>
</dbReference>
<proteinExistence type="predicted"/>
<gene>
    <name evidence="3" type="ORF">GWK17_03175</name>
</gene>
<dbReference type="InterPro" id="IPR037523">
    <property type="entry name" value="VOC_core"/>
</dbReference>
<dbReference type="InterPro" id="IPR004360">
    <property type="entry name" value="Glyas_Fos-R_dOase_dom"/>
</dbReference>
<dbReference type="AlphaFoldDB" id="A0A846TKC1"/>
<dbReference type="CDD" id="cd06587">
    <property type="entry name" value="VOC"/>
    <property type="match status" value="1"/>
</dbReference>
<reference evidence="3 4" key="1">
    <citation type="submission" date="2020-03" db="EMBL/GenBank/DDBJ databases">
        <authorList>
            <person name="Sun Q."/>
        </authorList>
    </citation>
    <scope>NUCLEOTIDE SEQUENCE [LARGE SCALE GENOMIC DNA]</scope>
    <source>
        <strain evidence="3 4">KACC 21451</strain>
    </source>
</reference>
<dbReference type="InterPro" id="IPR018146">
    <property type="entry name" value="Glyoxalase_1_CS"/>
</dbReference>
<keyword evidence="1" id="KW-0479">Metal-binding</keyword>
<evidence type="ECO:0000313" key="4">
    <source>
        <dbReference type="Proteomes" id="UP000587942"/>
    </source>
</evidence>